<dbReference type="PANTHER" id="PTHR46373:SF2">
    <property type="entry name" value="RWP-RK DOMAIN-CONTAINING PROTEIN"/>
    <property type="match status" value="1"/>
</dbReference>
<dbReference type="Proteomes" id="UP000623129">
    <property type="component" value="Unassembled WGS sequence"/>
</dbReference>
<name>A0A833R2G4_9POAL</name>
<dbReference type="InterPro" id="IPR044607">
    <property type="entry name" value="RKD-like"/>
</dbReference>
<dbReference type="Pfam" id="PF01486">
    <property type="entry name" value="K-box"/>
    <property type="match status" value="1"/>
</dbReference>
<evidence type="ECO:0000256" key="3">
    <source>
        <dbReference type="ARBA" id="ARBA00023054"/>
    </source>
</evidence>
<proteinExistence type="predicted"/>
<dbReference type="InterPro" id="IPR003035">
    <property type="entry name" value="RWP-RK_dom"/>
</dbReference>
<sequence>MSLTGPAEFAVLWDCLGQWRVEEEVERLRKKCDEQELIVSQMEGKELGNLSMEQLNLLEERMQNGLNLVRAKQRENYEKRIDELQHTLRSVICVFDSREDFFWTGMRGVVNGLTFEMVTPFFKQPLGVAARELGISRSSLMIWSRVHHIPRWPYRMIMSMEKLITIVKLHGIDYKCQVKGLDFTVEELERRKRSFEKDPSVSIEASILHFRTIMLKRAASKRQKVVRQHNG</sequence>
<keyword evidence="5" id="KW-0804">Transcription</keyword>
<keyword evidence="3 7" id="KW-0175">Coiled coil</keyword>
<dbReference type="AlphaFoldDB" id="A0A833R2G4"/>
<evidence type="ECO:0000313" key="9">
    <source>
        <dbReference type="EMBL" id="KAF3328913.1"/>
    </source>
</evidence>
<comment type="function">
    <text evidence="1">Putative transcription factor.</text>
</comment>
<keyword evidence="6" id="KW-0539">Nucleus</keyword>
<accession>A0A833R2G4</accession>
<feature type="domain" description="RWP-RK" evidence="8">
    <location>
        <begin position="96"/>
        <end position="182"/>
    </location>
</feature>
<evidence type="ECO:0000259" key="8">
    <source>
        <dbReference type="PROSITE" id="PS51519"/>
    </source>
</evidence>
<evidence type="ECO:0000256" key="1">
    <source>
        <dbReference type="ARBA" id="ARBA00004049"/>
    </source>
</evidence>
<dbReference type="GO" id="GO:0005634">
    <property type="term" value="C:nucleus"/>
    <property type="evidence" value="ECO:0007669"/>
    <property type="project" value="InterPro"/>
</dbReference>
<evidence type="ECO:0000256" key="7">
    <source>
        <dbReference type="SAM" id="Coils"/>
    </source>
</evidence>
<dbReference type="GO" id="GO:0003677">
    <property type="term" value="F:DNA binding"/>
    <property type="evidence" value="ECO:0007669"/>
    <property type="project" value="UniProtKB-KW"/>
</dbReference>
<keyword evidence="4" id="KW-0238">DNA-binding</keyword>
<protein>
    <submittedName>
        <fullName evidence="9">Protein RKD1-like protein</fullName>
    </submittedName>
</protein>
<evidence type="ECO:0000256" key="4">
    <source>
        <dbReference type="ARBA" id="ARBA00023125"/>
    </source>
</evidence>
<evidence type="ECO:0000256" key="5">
    <source>
        <dbReference type="ARBA" id="ARBA00023163"/>
    </source>
</evidence>
<organism evidence="9 10">
    <name type="scientific">Carex littledalei</name>
    <dbReference type="NCBI Taxonomy" id="544730"/>
    <lineage>
        <taxon>Eukaryota</taxon>
        <taxon>Viridiplantae</taxon>
        <taxon>Streptophyta</taxon>
        <taxon>Embryophyta</taxon>
        <taxon>Tracheophyta</taxon>
        <taxon>Spermatophyta</taxon>
        <taxon>Magnoliopsida</taxon>
        <taxon>Liliopsida</taxon>
        <taxon>Poales</taxon>
        <taxon>Cyperaceae</taxon>
        <taxon>Cyperoideae</taxon>
        <taxon>Cariceae</taxon>
        <taxon>Carex</taxon>
        <taxon>Carex subgen. Euthyceras</taxon>
    </lineage>
</organism>
<dbReference type="PANTHER" id="PTHR46373">
    <property type="entry name" value="PROTEIN RKD4"/>
    <property type="match status" value="1"/>
</dbReference>
<comment type="caution">
    <text evidence="9">The sequence shown here is derived from an EMBL/GenBank/DDBJ whole genome shotgun (WGS) entry which is preliminary data.</text>
</comment>
<feature type="coiled-coil region" evidence="7">
    <location>
        <begin position="25"/>
        <end position="94"/>
    </location>
</feature>
<dbReference type="GO" id="GO:0003700">
    <property type="term" value="F:DNA-binding transcription factor activity"/>
    <property type="evidence" value="ECO:0007669"/>
    <property type="project" value="InterPro"/>
</dbReference>
<dbReference type="EMBL" id="SWLB01000015">
    <property type="protein sequence ID" value="KAF3328913.1"/>
    <property type="molecule type" value="Genomic_DNA"/>
</dbReference>
<dbReference type="Pfam" id="PF02042">
    <property type="entry name" value="RWP-RK"/>
    <property type="match status" value="1"/>
</dbReference>
<keyword evidence="10" id="KW-1185">Reference proteome</keyword>
<keyword evidence="2" id="KW-0805">Transcription regulation</keyword>
<gene>
    <name evidence="9" type="ORF">FCM35_KLT05991</name>
</gene>
<evidence type="ECO:0000313" key="10">
    <source>
        <dbReference type="Proteomes" id="UP000623129"/>
    </source>
</evidence>
<reference evidence="9" key="1">
    <citation type="submission" date="2020-01" db="EMBL/GenBank/DDBJ databases">
        <title>Genome sequence of Kobresia littledalei, the first chromosome-level genome in the family Cyperaceae.</title>
        <authorList>
            <person name="Qu G."/>
        </authorList>
    </citation>
    <scope>NUCLEOTIDE SEQUENCE</scope>
    <source>
        <strain evidence="9">C.B.Clarke</strain>
        <tissue evidence="9">Leaf</tissue>
    </source>
</reference>
<dbReference type="InterPro" id="IPR002487">
    <property type="entry name" value="TF_Kbox"/>
</dbReference>
<evidence type="ECO:0000256" key="2">
    <source>
        <dbReference type="ARBA" id="ARBA00023015"/>
    </source>
</evidence>
<dbReference type="PROSITE" id="PS51519">
    <property type="entry name" value="RWP_RK"/>
    <property type="match status" value="1"/>
</dbReference>
<dbReference type="OrthoDB" id="6270329at2759"/>
<evidence type="ECO:0000256" key="6">
    <source>
        <dbReference type="ARBA" id="ARBA00023242"/>
    </source>
</evidence>